<sequence>MLLTDRAERTDWELGTESNGGRALLAAVLPLVPEGSCDGGGVDPKSLADSAGGGISDPDPRF</sequence>
<comment type="caution">
    <text evidence="2">The sequence shown here is derived from an EMBL/GenBank/DDBJ whole genome shotgun (WGS) entry which is preliminary data.</text>
</comment>
<organism evidence="2 3">
    <name type="scientific">Candidozyma auris</name>
    <name type="common">Yeast</name>
    <name type="synonym">Candida auris</name>
    <dbReference type="NCBI Taxonomy" id="498019"/>
    <lineage>
        <taxon>Eukaryota</taxon>
        <taxon>Fungi</taxon>
        <taxon>Dikarya</taxon>
        <taxon>Ascomycota</taxon>
        <taxon>Saccharomycotina</taxon>
        <taxon>Pichiomycetes</taxon>
        <taxon>Metschnikowiaceae</taxon>
        <taxon>Candidozyma</taxon>
    </lineage>
</organism>
<evidence type="ECO:0000256" key="1">
    <source>
        <dbReference type="SAM" id="MobiDB-lite"/>
    </source>
</evidence>
<evidence type="ECO:0000313" key="2">
    <source>
        <dbReference type="EMBL" id="KNE01318.1"/>
    </source>
</evidence>
<protein>
    <submittedName>
        <fullName evidence="2">Uncharacterized protein</fullName>
    </submittedName>
</protein>
<dbReference type="Proteomes" id="UP000037122">
    <property type="component" value="Unassembled WGS sequence"/>
</dbReference>
<dbReference type="EMBL" id="LGST01000013">
    <property type="protein sequence ID" value="KNE01318.1"/>
    <property type="molecule type" value="Genomic_DNA"/>
</dbReference>
<gene>
    <name evidence="2" type="ORF">QG37_01624</name>
</gene>
<reference evidence="3" key="1">
    <citation type="journal article" date="2015" name="BMC Genomics">
        <title>Draft genome of a commonly misdiagnosed multidrug resistant pathogen Candida auris.</title>
        <authorList>
            <person name="Chatterjee S."/>
            <person name="Alampalli S.V."/>
            <person name="Nageshan R.K."/>
            <person name="Chettiar S.T."/>
            <person name="Joshi S."/>
            <person name="Tatu U.S."/>
        </authorList>
    </citation>
    <scope>NUCLEOTIDE SEQUENCE [LARGE SCALE GENOMIC DNA]</scope>
    <source>
        <strain evidence="3">6684</strain>
    </source>
</reference>
<evidence type="ECO:0000313" key="3">
    <source>
        <dbReference type="Proteomes" id="UP000037122"/>
    </source>
</evidence>
<dbReference type="AlphaFoldDB" id="A0A0L0P4L8"/>
<accession>A0A0L0P4L8</accession>
<name>A0A0L0P4L8_CANAR</name>
<feature type="region of interest" description="Disordered" evidence="1">
    <location>
        <begin position="35"/>
        <end position="62"/>
    </location>
</feature>
<proteinExistence type="predicted"/>